<dbReference type="PANTHER" id="PTHR33639:SF2">
    <property type="entry name" value="DUF393 DOMAIN-CONTAINING PROTEIN"/>
    <property type="match status" value="1"/>
</dbReference>
<protein>
    <submittedName>
        <fullName evidence="1">Thiol-disulfide oxidoreductase DCC family protein</fullName>
    </submittedName>
</protein>
<dbReference type="EMBL" id="JASJOU010000001">
    <property type="protein sequence ID" value="MDJ1499869.1"/>
    <property type="molecule type" value="Genomic_DNA"/>
</dbReference>
<gene>
    <name evidence="1" type="ORF">QNI22_04405</name>
</gene>
<evidence type="ECO:0000313" key="2">
    <source>
        <dbReference type="Proteomes" id="UP001232063"/>
    </source>
</evidence>
<keyword evidence="2" id="KW-1185">Reference proteome</keyword>
<proteinExistence type="predicted"/>
<reference evidence="1" key="1">
    <citation type="submission" date="2023-05" db="EMBL/GenBank/DDBJ databases">
        <authorList>
            <person name="Zhang X."/>
        </authorList>
    </citation>
    <scope>NUCLEOTIDE SEQUENCE</scope>
    <source>
        <strain evidence="1">BD1B2-1</strain>
    </source>
</reference>
<dbReference type="InterPro" id="IPR052927">
    <property type="entry name" value="DCC_oxidoreductase"/>
</dbReference>
<dbReference type="PANTHER" id="PTHR33639">
    <property type="entry name" value="THIOL-DISULFIDE OXIDOREDUCTASE DCC"/>
    <property type="match status" value="1"/>
</dbReference>
<dbReference type="RefSeq" id="WP_314509413.1">
    <property type="nucleotide sequence ID" value="NZ_JASJOU010000001.1"/>
</dbReference>
<dbReference type="Pfam" id="PF04134">
    <property type="entry name" value="DCC1-like"/>
    <property type="match status" value="1"/>
</dbReference>
<dbReference type="AlphaFoldDB" id="A0AAE3R202"/>
<dbReference type="Proteomes" id="UP001232063">
    <property type="component" value="Unassembled WGS sequence"/>
</dbReference>
<dbReference type="InterPro" id="IPR007263">
    <property type="entry name" value="DCC1-like"/>
</dbReference>
<organism evidence="1 2">
    <name type="scientific">Xanthocytophaga agilis</name>
    <dbReference type="NCBI Taxonomy" id="3048010"/>
    <lineage>
        <taxon>Bacteria</taxon>
        <taxon>Pseudomonadati</taxon>
        <taxon>Bacteroidota</taxon>
        <taxon>Cytophagia</taxon>
        <taxon>Cytophagales</taxon>
        <taxon>Rhodocytophagaceae</taxon>
        <taxon>Xanthocytophaga</taxon>
    </lineage>
</organism>
<accession>A0AAE3R202</accession>
<name>A0AAE3R202_9BACT</name>
<sequence>MDSLVKSASTDICSLTINQEILLFDGVCNLCNGAVQFILDHEKPNSQLTFTSLQSQTGQTLLQKFNLSTQQFDSLVLVVGERFYTESTAALRLAQKLKGIWSWLYWLIIIPKPIRDWGYRLIARNRYKWFGQKESCMIPTPELKARFLD</sequence>
<evidence type="ECO:0000313" key="1">
    <source>
        <dbReference type="EMBL" id="MDJ1499869.1"/>
    </source>
</evidence>
<comment type="caution">
    <text evidence="1">The sequence shown here is derived from an EMBL/GenBank/DDBJ whole genome shotgun (WGS) entry which is preliminary data.</text>
</comment>
<dbReference type="GO" id="GO:0015035">
    <property type="term" value="F:protein-disulfide reductase activity"/>
    <property type="evidence" value="ECO:0007669"/>
    <property type="project" value="InterPro"/>
</dbReference>